<evidence type="ECO:0000259" key="2">
    <source>
        <dbReference type="Pfam" id="PF20446"/>
    </source>
</evidence>
<evidence type="ECO:0000259" key="1">
    <source>
        <dbReference type="Pfam" id="PF09818"/>
    </source>
</evidence>
<dbReference type="eggNOG" id="COG3044">
    <property type="taxonomic scope" value="Bacteria"/>
</dbReference>
<keyword evidence="5" id="KW-1185">Reference proteome</keyword>
<dbReference type="InterPro" id="IPR027417">
    <property type="entry name" value="P-loop_NTPase"/>
</dbReference>
<dbReference type="KEGG" id="oac:Oscil6304_5231"/>
<organism evidence="4 5">
    <name type="scientific">Oscillatoria acuminata PCC 6304</name>
    <dbReference type="NCBI Taxonomy" id="56110"/>
    <lineage>
        <taxon>Bacteria</taxon>
        <taxon>Bacillati</taxon>
        <taxon>Cyanobacteriota</taxon>
        <taxon>Cyanophyceae</taxon>
        <taxon>Oscillatoriophycideae</taxon>
        <taxon>Oscillatoriales</taxon>
        <taxon>Oscillatoriaceae</taxon>
        <taxon>Oscillatoria</taxon>
    </lineage>
</organism>
<dbReference type="InParanoid" id="K9TRD5"/>
<evidence type="ECO:0000313" key="4">
    <source>
        <dbReference type="EMBL" id="AFY84721.1"/>
    </source>
</evidence>
<dbReference type="PATRIC" id="fig|56110.3.peg.6400"/>
<dbReference type="InterPro" id="IPR019195">
    <property type="entry name" value="ABC_ATPase_put"/>
</dbReference>
<reference evidence="4 5" key="1">
    <citation type="submission" date="2012-06" db="EMBL/GenBank/DDBJ databases">
        <title>Finished chromosome of genome of Oscillatoria acuminata PCC 6304.</title>
        <authorList>
            <consortium name="US DOE Joint Genome Institute"/>
            <person name="Gugger M."/>
            <person name="Coursin T."/>
            <person name="Rippka R."/>
            <person name="Tandeau De Marsac N."/>
            <person name="Huntemann M."/>
            <person name="Wei C.-L."/>
            <person name="Han J."/>
            <person name="Detter J.C."/>
            <person name="Han C."/>
            <person name="Tapia R."/>
            <person name="Davenport K."/>
            <person name="Daligault H."/>
            <person name="Erkkila T."/>
            <person name="Gu W."/>
            <person name="Munk A.C.C."/>
            <person name="Teshima H."/>
            <person name="Xu Y."/>
            <person name="Chain P."/>
            <person name="Chen A."/>
            <person name="Krypides N."/>
            <person name="Mavromatis K."/>
            <person name="Markowitz V."/>
            <person name="Szeto E."/>
            <person name="Ivanova N."/>
            <person name="Mikhailova N."/>
            <person name="Ovchinnikova G."/>
            <person name="Pagani I."/>
            <person name="Pati A."/>
            <person name="Goodwin L."/>
            <person name="Peters L."/>
            <person name="Pitluck S."/>
            <person name="Woyke T."/>
            <person name="Kerfeld C."/>
        </authorList>
    </citation>
    <scope>NUCLEOTIDE SEQUENCE [LARGE SCALE GENOMIC DNA]</scope>
    <source>
        <strain evidence="4 5">PCC 6304</strain>
    </source>
</reference>
<accession>K9TRD5</accession>
<dbReference type="Proteomes" id="UP000010367">
    <property type="component" value="Chromosome"/>
</dbReference>
<dbReference type="AlphaFoldDB" id="K9TRD5"/>
<feature type="domain" description="ATPase of the ABC class C-terminal" evidence="1">
    <location>
        <begin position="169"/>
        <end position="448"/>
    </location>
</feature>
<sequence>MQYQQLRQQLNQLDGRSYKAYKDIQGRYEFPDFTLSIDYVQGDPFASPSKLSVRVPQSVAGFPQELYHSPSRNTALGDYLTREFTQAARQVSTRRGTGKSGQIAIAKVTQEVLERTCAFINSDEVEIRFTVGLPAQGRRILGHLAGEMLCDDIPRIVEKALFYRNLNVAQIRTQVETIEDADWLRDRLPEQNLIAFIANGAILPRRSGVDDRPLNPTEAIPFVSPDSLQVEFNCPNRGKITGMGIPSGITLIVGGGYHGKSTLLRAIEVGVYNHIPGDGREFVITDPGAMKIRAEDGRSVVGVDISPFINHLPQGRSTQQFSTANASGSTSQAANIMEALEAGTTVLLVDEDTAATNFMIRDRRMQALIAKEKEPITPFIDKIKSLTTLGVSTILVMGGSGDYFDVASRAVAMDNFVAYDVTDRAKAVAAEYATGRQSEGGEDFGAIANRVPIPNSLDPSSGKRDVRLKVRDVDEVRFGMEDIDLTAVEQIVDPGQLRAIAAAMVYGKDRYMDGRRSLREILDRVMADIDQQGLDVLTRFPEGDLVRFRPLELAAALNRLRTLQVSTPGKG</sequence>
<dbReference type="Pfam" id="PF21117">
    <property type="entry name" value="MRB1590_C"/>
    <property type="match status" value="1"/>
</dbReference>
<evidence type="ECO:0000313" key="5">
    <source>
        <dbReference type="Proteomes" id="UP000010367"/>
    </source>
</evidence>
<dbReference type="InterPro" id="IPR046833">
    <property type="entry name" value="ABC_N"/>
</dbReference>
<proteinExistence type="predicted"/>
<feature type="domain" description="MRB1590-like C-terminal" evidence="3">
    <location>
        <begin position="468"/>
        <end position="565"/>
    </location>
</feature>
<feature type="domain" description="ATPase of the ABC class N-terminal" evidence="2">
    <location>
        <begin position="4"/>
        <end position="163"/>
    </location>
</feature>
<dbReference type="SUPFAM" id="SSF52540">
    <property type="entry name" value="P-loop containing nucleoside triphosphate hydrolases"/>
    <property type="match status" value="1"/>
</dbReference>
<dbReference type="PANTHER" id="PTHR38149">
    <property type="entry name" value="ATPASE"/>
    <property type="match status" value="1"/>
</dbReference>
<gene>
    <name evidence="4" type="ORF">Oscil6304_5231</name>
</gene>
<dbReference type="EMBL" id="CP003607">
    <property type="protein sequence ID" value="AFY84721.1"/>
    <property type="molecule type" value="Genomic_DNA"/>
</dbReference>
<name>K9TRD5_9CYAN</name>
<dbReference type="InterPro" id="IPR049069">
    <property type="entry name" value="MRB1590-like_C"/>
</dbReference>
<dbReference type="Pfam" id="PF09818">
    <property type="entry name" value="ABC_ATPase"/>
    <property type="match status" value="1"/>
</dbReference>
<dbReference type="InterPro" id="IPR046834">
    <property type="entry name" value="ABC_ATPase_C"/>
</dbReference>
<protein>
    <submittedName>
        <fullName evidence="4">Putative ATPase of the ABC class</fullName>
    </submittedName>
</protein>
<dbReference type="OrthoDB" id="9809999at2"/>
<dbReference type="HOGENOM" id="CLU_021720_2_0_3"/>
<dbReference type="Pfam" id="PF20446">
    <property type="entry name" value="ABC_N"/>
    <property type="match status" value="1"/>
</dbReference>
<evidence type="ECO:0000259" key="3">
    <source>
        <dbReference type="Pfam" id="PF21117"/>
    </source>
</evidence>
<dbReference type="RefSeq" id="WP_015151333.1">
    <property type="nucleotide sequence ID" value="NC_019693.1"/>
</dbReference>
<dbReference type="PANTHER" id="PTHR38149:SF1">
    <property type="entry name" value="ATPASE"/>
    <property type="match status" value="1"/>
</dbReference>